<sequence>AAQDAVGAHRDSQELMLLNGNINLVQSLNKDIGCVLQCDQCGRSFRKVKTFKKHKVYECDRAFNLNCSKCGKKYSQKQTLYRHQNYECGLEPRFKCPFCDKRSKQKFKLQLHIKSCHKIDPVGINL</sequence>
<evidence type="ECO:0000256" key="1">
    <source>
        <dbReference type="ARBA" id="ARBA00022723"/>
    </source>
</evidence>
<evidence type="ECO:0000256" key="5">
    <source>
        <dbReference type="PROSITE-ProRule" id="PRU00042"/>
    </source>
</evidence>
<dbReference type="SMART" id="SM00355">
    <property type="entry name" value="ZnF_C2H2"/>
    <property type="match status" value="3"/>
</dbReference>
<evidence type="ECO:0000256" key="3">
    <source>
        <dbReference type="ARBA" id="ARBA00022771"/>
    </source>
</evidence>
<protein>
    <recommendedName>
        <fullName evidence="6">C2H2-type domain-containing protein</fullName>
    </recommendedName>
</protein>
<evidence type="ECO:0000256" key="4">
    <source>
        <dbReference type="ARBA" id="ARBA00022833"/>
    </source>
</evidence>
<accession>A0A1B6CYM4</accession>
<feature type="domain" description="C2H2-type" evidence="6">
    <location>
        <begin position="36"/>
        <end position="55"/>
    </location>
</feature>
<organism evidence="7">
    <name type="scientific">Clastoptera arizonana</name>
    <name type="common">Arizona spittle bug</name>
    <dbReference type="NCBI Taxonomy" id="38151"/>
    <lineage>
        <taxon>Eukaryota</taxon>
        <taxon>Metazoa</taxon>
        <taxon>Ecdysozoa</taxon>
        <taxon>Arthropoda</taxon>
        <taxon>Hexapoda</taxon>
        <taxon>Insecta</taxon>
        <taxon>Pterygota</taxon>
        <taxon>Neoptera</taxon>
        <taxon>Paraneoptera</taxon>
        <taxon>Hemiptera</taxon>
        <taxon>Auchenorrhyncha</taxon>
        <taxon>Cercopoidea</taxon>
        <taxon>Clastopteridae</taxon>
        <taxon>Clastoptera</taxon>
    </lineage>
</organism>
<dbReference type="AlphaFoldDB" id="A0A1B6CYM4"/>
<dbReference type="PANTHER" id="PTHR24409:SF295">
    <property type="entry name" value="AZ2-RELATED"/>
    <property type="match status" value="1"/>
</dbReference>
<dbReference type="GO" id="GO:0008270">
    <property type="term" value="F:zinc ion binding"/>
    <property type="evidence" value="ECO:0007669"/>
    <property type="project" value="UniProtKB-KW"/>
</dbReference>
<evidence type="ECO:0000313" key="7">
    <source>
        <dbReference type="EMBL" id="JAS18579.1"/>
    </source>
</evidence>
<reference evidence="7" key="1">
    <citation type="submission" date="2015-12" db="EMBL/GenBank/DDBJ databases">
        <title>De novo transcriptome assembly of four potential Pierce s Disease insect vectors from Arizona vineyards.</title>
        <authorList>
            <person name="Tassone E.E."/>
        </authorList>
    </citation>
    <scope>NUCLEOTIDE SEQUENCE</scope>
</reference>
<dbReference type="PANTHER" id="PTHR24409">
    <property type="entry name" value="ZINC FINGER PROTEIN 142"/>
    <property type="match status" value="1"/>
</dbReference>
<dbReference type="GO" id="GO:0000977">
    <property type="term" value="F:RNA polymerase II transcription regulatory region sequence-specific DNA binding"/>
    <property type="evidence" value="ECO:0007669"/>
    <property type="project" value="TreeGrafter"/>
</dbReference>
<dbReference type="EMBL" id="GEDC01018719">
    <property type="protein sequence ID" value="JAS18579.1"/>
    <property type="molecule type" value="Transcribed_RNA"/>
</dbReference>
<feature type="non-terminal residue" evidence="7">
    <location>
        <position position="1"/>
    </location>
</feature>
<keyword evidence="2" id="KW-0677">Repeat</keyword>
<dbReference type="InterPro" id="IPR013087">
    <property type="entry name" value="Znf_C2H2_type"/>
</dbReference>
<dbReference type="SUPFAM" id="SSF57667">
    <property type="entry name" value="beta-beta-alpha zinc fingers"/>
    <property type="match status" value="1"/>
</dbReference>
<keyword evidence="1" id="KW-0479">Metal-binding</keyword>
<dbReference type="Pfam" id="PF00096">
    <property type="entry name" value="zf-C2H2"/>
    <property type="match status" value="2"/>
</dbReference>
<evidence type="ECO:0000259" key="6">
    <source>
        <dbReference type="PROSITE" id="PS50157"/>
    </source>
</evidence>
<keyword evidence="4" id="KW-0862">Zinc</keyword>
<proteinExistence type="predicted"/>
<gene>
    <name evidence="7" type="ORF">g.45505</name>
</gene>
<dbReference type="InterPro" id="IPR036236">
    <property type="entry name" value="Znf_C2H2_sf"/>
</dbReference>
<dbReference type="PROSITE" id="PS50157">
    <property type="entry name" value="ZINC_FINGER_C2H2_2"/>
    <property type="match status" value="2"/>
</dbReference>
<dbReference type="Gene3D" id="3.30.160.60">
    <property type="entry name" value="Classic Zinc Finger"/>
    <property type="match status" value="1"/>
</dbReference>
<feature type="domain" description="C2H2-type" evidence="6">
    <location>
        <begin position="65"/>
        <end position="92"/>
    </location>
</feature>
<evidence type="ECO:0000256" key="2">
    <source>
        <dbReference type="ARBA" id="ARBA00022737"/>
    </source>
</evidence>
<name>A0A1B6CYM4_9HEMI</name>
<dbReference type="GO" id="GO:0005634">
    <property type="term" value="C:nucleus"/>
    <property type="evidence" value="ECO:0007669"/>
    <property type="project" value="TreeGrafter"/>
</dbReference>
<keyword evidence="3 5" id="KW-0863">Zinc-finger</keyword>
<dbReference type="GO" id="GO:0000981">
    <property type="term" value="F:DNA-binding transcription factor activity, RNA polymerase II-specific"/>
    <property type="evidence" value="ECO:0007669"/>
    <property type="project" value="TreeGrafter"/>
</dbReference>